<sequence>WQGPRLRVVRRRTASTAAVEGSVRWRRHGRLRRRHGGPLSRRRSHFGGLPHQARRGPQRRGLGGGRQDPRRSQHDGHTLEGQRAEVELERWPKRRVPSQIL</sequence>
<dbReference type="EMBL" id="CAUYUJ010020111">
    <property type="protein sequence ID" value="CAK0895926.1"/>
    <property type="molecule type" value="Genomic_DNA"/>
</dbReference>
<name>A0ABN9X8X0_9DINO</name>
<gene>
    <name evidence="2" type="ORF">PCOR1329_LOCUS74526</name>
</gene>
<feature type="compositionally biased region" description="Basic and acidic residues" evidence="1">
    <location>
        <begin position="67"/>
        <end position="91"/>
    </location>
</feature>
<organism evidence="2 3">
    <name type="scientific">Prorocentrum cordatum</name>
    <dbReference type="NCBI Taxonomy" id="2364126"/>
    <lineage>
        <taxon>Eukaryota</taxon>
        <taxon>Sar</taxon>
        <taxon>Alveolata</taxon>
        <taxon>Dinophyceae</taxon>
        <taxon>Prorocentrales</taxon>
        <taxon>Prorocentraceae</taxon>
        <taxon>Prorocentrum</taxon>
    </lineage>
</organism>
<comment type="caution">
    <text evidence="2">The sequence shown here is derived from an EMBL/GenBank/DDBJ whole genome shotgun (WGS) entry which is preliminary data.</text>
</comment>
<feature type="region of interest" description="Disordered" evidence="1">
    <location>
        <begin position="1"/>
        <end position="101"/>
    </location>
</feature>
<accession>A0ABN9X8X0</accession>
<proteinExistence type="predicted"/>
<feature type="compositionally biased region" description="Basic residues" evidence="1">
    <location>
        <begin position="24"/>
        <end position="45"/>
    </location>
</feature>
<evidence type="ECO:0000313" key="2">
    <source>
        <dbReference type="EMBL" id="CAK0895926.1"/>
    </source>
</evidence>
<protein>
    <submittedName>
        <fullName evidence="2">Uncharacterized protein</fullName>
    </submittedName>
</protein>
<keyword evidence="3" id="KW-1185">Reference proteome</keyword>
<evidence type="ECO:0000313" key="3">
    <source>
        <dbReference type="Proteomes" id="UP001189429"/>
    </source>
</evidence>
<reference evidence="2" key="1">
    <citation type="submission" date="2023-10" db="EMBL/GenBank/DDBJ databases">
        <authorList>
            <person name="Chen Y."/>
            <person name="Shah S."/>
            <person name="Dougan E. K."/>
            <person name="Thang M."/>
            <person name="Chan C."/>
        </authorList>
    </citation>
    <scope>NUCLEOTIDE SEQUENCE [LARGE SCALE GENOMIC DNA]</scope>
</reference>
<dbReference type="Proteomes" id="UP001189429">
    <property type="component" value="Unassembled WGS sequence"/>
</dbReference>
<evidence type="ECO:0000256" key="1">
    <source>
        <dbReference type="SAM" id="MobiDB-lite"/>
    </source>
</evidence>
<feature type="non-terminal residue" evidence="2">
    <location>
        <position position="101"/>
    </location>
</feature>
<feature type="compositionally biased region" description="Basic residues" evidence="1">
    <location>
        <begin position="92"/>
        <end position="101"/>
    </location>
</feature>
<feature type="non-terminal residue" evidence="2">
    <location>
        <position position="1"/>
    </location>
</feature>